<dbReference type="InterPro" id="IPR011009">
    <property type="entry name" value="Kinase-like_dom_sf"/>
</dbReference>
<dbReference type="InterPro" id="IPR000719">
    <property type="entry name" value="Prot_kinase_dom"/>
</dbReference>
<dbReference type="CDD" id="cd14014">
    <property type="entry name" value="STKc_PknB_like"/>
    <property type="match status" value="1"/>
</dbReference>
<gene>
    <name evidence="2" type="ORF">H6F41_17460</name>
</gene>
<dbReference type="RefSeq" id="WP_190404732.1">
    <property type="nucleotide sequence ID" value="NZ_JACJQB010000061.1"/>
</dbReference>
<evidence type="ECO:0000313" key="2">
    <source>
        <dbReference type="EMBL" id="MBD2189921.1"/>
    </source>
</evidence>
<dbReference type="Gene3D" id="3.40.50.300">
    <property type="entry name" value="P-loop containing nucleotide triphosphate hydrolases"/>
    <property type="match status" value="1"/>
</dbReference>
<dbReference type="PROSITE" id="PS50011">
    <property type="entry name" value="PROTEIN_KINASE_DOM"/>
    <property type="match status" value="1"/>
</dbReference>
<comment type="caution">
    <text evidence="2">The sequence shown here is derived from an EMBL/GenBank/DDBJ whole genome shotgun (WGS) entry which is preliminary data.</text>
</comment>
<protein>
    <submittedName>
        <fullName evidence="2">AAA family ATPase</fullName>
    </submittedName>
</protein>
<dbReference type="PANTHER" id="PTHR43642:SF1">
    <property type="entry name" value="HYBRID SIGNAL TRANSDUCTION HISTIDINE KINASE G"/>
    <property type="match status" value="1"/>
</dbReference>
<name>A0ABR8A115_9CYAN</name>
<dbReference type="InterPro" id="IPR041664">
    <property type="entry name" value="AAA_16"/>
</dbReference>
<keyword evidence="3" id="KW-1185">Reference proteome</keyword>
<proteinExistence type="predicted"/>
<dbReference type="Pfam" id="PF13191">
    <property type="entry name" value="AAA_16"/>
    <property type="match status" value="1"/>
</dbReference>
<evidence type="ECO:0000259" key="1">
    <source>
        <dbReference type="PROSITE" id="PS50011"/>
    </source>
</evidence>
<dbReference type="Proteomes" id="UP000642094">
    <property type="component" value="Unassembled WGS sequence"/>
</dbReference>
<dbReference type="InterPro" id="IPR053159">
    <property type="entry name" value="Hybrid_Histidine_Kinase"/>
</dbReference>
<sequence>MLVNIPNHQVVEQIYESTNSQVYRGIRQSDNLPVILKALNTDFPSFQALGRYKLEYEITKNLASNFVIKAYGLERYNHRFFLILEDFGGISLAGLLNNTKLNLIDFLKLAIQICEGVGEIHAANVIHKDINPSNIVVNSNTKQLKIIDFGIASALSKETISFSQNQILEGTLEYISPEQTGRMNRSIDYRTDIYSMGITFYQMVTGRLPFICNDPLELIHQHLALEPIAPHLLEPQIPLALSQIILKLIAKNAEERYQSAWGIKVDLEQCLHSLLNQQTIELFPLAQQDIADRFLISEKLYGRDREVENLVAAFTRISASHDHDVEMVLVSGYAGIGKSSLVKEIHKSIARQRGHFISGKFEQYQRNIPYLAIIQALQELIKQLLTESEESLNKWRSQIIEALGTHHRMMTQLIPSLEIIIGKQGEDSIAVDPRNLLANESQNLFNRVFQKLIHVFAKKEHPLVIFLDDLQWADQASLQLLEILGTTACQSLLLIGAYRDNEVNAIHPVMRMIEKVQQKNGVIAQLSS</sequence>
<dbReference type="SUPFAM" id="SSF52540">
    <property type="entry name" value="P-loop containing nucleoside triphosphate hydrolases"/>
    <property type="match status" value="1"/>
</dbReference>
<dbReference type="Pfam" id="PF00069">
    <property type="entry name" value="Pkinase"/>
    <property type="match status" value="1"/>
</dbReference>
<dbReference type="InterPro" id="IPR027417">
    <property type="entry name" value="P-loop_NTPase"/>
</dbReference>
<dbReference type="SUPFAM" id="SSF56112">
    <property type="entry name" value="Protein kinase-like (PK-like)"/>
    <property type="match status" value="1"/>
</dbReference>
<evidence type="ECO:0000313" key="3">
    <source>
        <dbReference type="Proteomes" id="UP000642094"/>
    </source>
</evidence>
<organism evidence="2 3">
    <name type="scientific">Pseudanabaena mucicola FACHB-723</name>
    <dbReference type="NCBI Taxonomy" id="2692860"/>
    <lineage>
        <taxon>Bacteria</taxon>
        <taxon>Bacillati</taxon>
        <taxon>Cyanobacteriota</taxon>
        <taxon>Cyanophyceae</taxon>
        <taxon>Pseudanabaenales</taxon>
        <taxon>Pseudanabaenaceae</taxon>
        <taxon>Pseudanabaena</taxon>
    </lineage>
</organism>
<reference evidence="2 3" key="1">
    <citation type="journal article" date="2020" name="ISME J.">
        <title>Comparative genomics reveals insights into cyanobacterial evolution and habitat adaptation.</title>
        <authorList>
            <person name="Chen M.Y."/>
            <person name="Teng W.K."/>
            <person name="Zhao L."/>
            <person name="Hu C.X."/>
            <person name="Zhou Y.K."/>
            <person name="Han B.P."/>
            <person name="Song L.R."/>
            <person name="Shu W.S."/>
        </authorList>
    </citation>
    <scope>NUCLEOTIDE SEQUENCE [LARGE SCALE GENOMIC DNA]</scope>
    <source>
        <strain evidence="2 3">FACHB-723</strain>
    </source>
</reference>
<dbReference type="Gene3D" id="1.10.510.10">
    <property type="entry name" value="Transferase(Phosphotransferase) domain 1"/>
    <property type="match status" value="1"/>
</dbReference>
<dbReference type="EMBL" id="JACJQB010000061">
    <property type="protein sequence ID" value="MBD2189921.1"/>
    <property type="molecule type" value="Genomic_DNA"/>
</dbReference>
<accession>A0ABR8A115</accession>
<feature type="domain" description="Protein kinase" evidence="1">
    <location>
        <begin position="8"/>
        <end position="275"/>
    </location>
</feature>
<dbReference type="PANTHER" id="PTHR43642">
    <property type="entry name" value="HYBRID SIGNAL TRANSDUCTION HISTIDINE KINASE G"/>
    <property type="match status" value="1"/>
</dbReference>